<evidence type="ECO:0000313" key="2">
    <source>
        <dbReference type="EMBL" id="ABS44183.1"/>
    </source>
</evidence>
<evidence type="ECO:0000313" key="3">
    <source>
        <dbReference type="Proteomes" id="UP000002302"/>
    </source>
</evidence>
<dbReference type="EMBL" id="CP000768">
    <property type="protein sequence ID" value="ABS44183.1"/>
    <property type="molecule type" value="Genomic_DNA"/>
</dbReference>
<proteinExistence type="predicted"/>
<feature type="coiled-coil region" evidence="1">
    <location>
        <begin position="5"/>
        <end position="32"/>
    </location>
</feature>
<dbReference type="AlphaFoldDB" id="A7H3K0"/>
<dbReference type="HOGENOM" id="CLU_3115695_0_0_7"/>
<evidence type="ECO:0000256" key="1">
    <source>
        <dbReference type="SAM" id="Coils"/>
    </source>
</evidence>
<gene>
    <name evidence="2" type="ordered locus">JJD26997_0967</name>
</gene>
<reference evidence="3" key="1">
    <citation type="submission" date="2007-07" db="EMBL/GenBank/DDBJ databases">
        <title>Complete genome sequence of Campylobacter jejuni subsp doylei 269.97 isolated from human blood.</title>
        <authorList>
            <person name="Fouts D.E."/>
            <person name="Mongodin E.F."/>
            <person name="Puiu D."/>
            <person name="Sebastian Y."/>
            <person name="Miller W.G."/>
            <person name="Mandrell R.E."/>
            <person name="Lastovica A.J."/>
            <person name="Nelson K.E."/>
        </authorList>
    </citation>
    <scope>NUCLEOTIDE SEQUENCE [LARGE SCALE GENOMIC DNA]</scope>
    <source>
        <strain evidence="3">ATCC BAA-1458 / RM4099 / 269.97</strain>
    </source>
</reference>
<dbReference type="KEGG" id="cjd:JJD26997_0967"/>
<sequence>MKIQMKIIKQICKKEEKEVETIKDRKNKFKHEKGEKWERIRIILESFLKL</sequence>
<keyword evidence="1" id="KW-0175">Coiled coil</keyword>
<accession>A7H3K0</accession>
<dbReference type="Proteomes" id="UP000002302">
    <property type="component" value="Chromosome"/>
</dbReference>
<protein>
    <submittedName>
        <fullName evidence="2">Uncharacterized protein</fullName>
    </submittedName>
</protein>
<name>A7H3K0_CAMJD</name>
<organism evidence="2 3">
    <name type="scientific">Campylobacter jejuni subsp. doylei (strain ATCC BAA-1458 / RM4099 / 269.97)</name>
    <dbReference type="NCBI Taxonomy" id="360109"/>
    <lineage>
        <taxon>Bacteria</taxon>
        <taxon>Pseudomonadati</taxon>
        <taxon>Campylobacterota</taxon>
        <taxon>Epsilonproteobacteria</taxon>
        <taxon>Campylobacterales</taxon>
        <taxon>Campylobacteraceae</taxon>
        <taxon>Campylobacter</taxon>
    </lineage>
</organism>